<dbReference type="InterPro" id="IPR005025">
    <property type="entry name" value="FMN_Rdtase-like_dom"/>
</dbReference>
<organism evidence="2 3">
    <name type="scientific">Antricoccus suffuscus</name>
    <dbReference type="NCBI Taxonomy" id="1629062"/>
    <lineage>
        <taxon>Bacteria</taxon>
        <taxon>Bacillati</taxon>
        <taxon>Actinomycetota</taxon>
        <taxon>Actinomycetes</taxon>
        <taxon>Geodermatophilales</taxon>
        <taxon>Antricoccaceae</taxon>
        <taxon>Antricoccus</taxon>
    </lineage>
</organism>
<evidence type="ECO:0000259" key="1">
    <source>
        <dbReference type="Pfam" id="PF03358"/>
    </source>
</evidence>
<dbReference type="GO" id="GO:0005829">
    <property type="term" value="C:cytosol"/>
    <property type="evidence" value="ECO:0007669"/>
    <property type="project" value="TreeGrafter"/>
</dbReference>
<dbReference type="SUPFAM" id="SSF52218">
    <property type="entry name" value="Flavoproteins"/>
    <property type="match status" value="1"/>
</dbReference>
<proteinExistence type="predicted"/>
<keyword evidence="3" id="KW-1185">Reference proteome</keyword>
<gene>
    <name evidence="2" type="ORF">CLV47_109122</name>
</gene>
<sequence length="187" mass="20281">MVLCGLIGSIRRDSFNRKLMQAAVDRAPTGVDIRVADVVGKLPLFNEDLLVDEPSIVLELKRRVAEADALLIATPEYNGGVPGPLKNALDWLSIPLGQSVLQHKPVAIIGASAGRLGTARSQFELRHTFVFSRSPVVPGPELLLSMAAGAFDEEYRLTDPVAIERLDQIFEGLGSLVRMQQQEGAIL</sequence>
<comment type="caution">
    <text evidence="2">The sequence shown here is derived from an EMBL/GenBank/DDBJ whole genome shotgun (WGS) entry which is preliminary data.</text>
</comment>
<feature type="domain" description="NADPH-dependent FMN reductase-like" evidence="1">
    <location>
        <begin position="3"/>
        <end position="147"/>
    </location>
</feature>
<dbReference type="GO" id="GO:0010181">
    <property type="term" value="F:FMN binding"/>
    <property type="evidence" value="ECO:0007669"/>
    <property type="project" value="TreeGrafter"/>
</dbReference>
<dbReference type="GO" id="GO:0016491">
    <property type="term" value="F:oxidoreductase activity"/>
    <property type="evidence" value="ECO:0007669"/>
    <property type="project" value="InterPro"/>
</dbReference>
<evidence type="ECO:0000313" key="3">
    <source>
        <dbReference type="Proteomes" id="UP000237752"/>
    </source>
</evidence>
<dbReference type="Gene3D" id="3.40.50.360">
    <property type="match status" value="1"/>
</dbReference>
<dbReference type="EMBL" id="PVUE01000009">
    <property type="protein sequence ID" value="PRZ41575.1"/>
    <property type="molecule type" value="Genomic_DNA"/>
</dbReference>
<dbReference type="PANTHER" id="PTHR30543:SF21">
    <property type="entry name" value="NAD(P)H-DEPENDENT FMN REDUCTASE LOT6"/>
    <property type="match status" value="1"/>
</dbReference>
<dbReference type="InterPro" id="IPR050712">
    <property type="entry name" value="NAD(P)H-dep_reductase"/>
</dbReference>
<dbReference type="InterPro" id="IPR029039">
    <property type="entry name" value="Flavoprotein-like_sf"/>
</dbReference>
<dbReference type="AlphaFoldDB" id="A0A2T0ZYZ6"/>
<dbReference type="Proteomes" id="UP000237752">
    <property type="component" value="Unassembled WGS sequence"/>
</dbReference>
<dbReference type="PANTHER" id="PTHR30543">
    <property type="entry name" value="CHROMATE REDUCTASE"/>
    <property type="match status" value="1"/>
</dbReference>
<reference evidence="2 3" key="1">
    <citation type="submission" date="2018-03" db="EMBL/GenBank/DDBJ databases">
        <title>Genomic Encyclopedia of Archaeal and Bacterial Type Strains, Phase II (KMG-II): from individual species to whole genera.</title>
        <authorList>
            <person name="Goeker M."/>
        </authorList>
    </citation>
    <scope>NUCLEOTIDE SEQUENCE [LARGE SCALE GENOMIC DNA]</scope>
    <source>
        <strain evidence="2 3">DSM 100065</strain>
    </source>
</reference>
<dbReference type="Pfam" id="PF03358">
    <property type="entry name" value="FMN_red"/>
    <property type="match status" value="1"/>
</dbReference>
<accession>A0A2T0ZYZ6</accession>
<name>A0A2T0ZYZ6_9ACTN</name>
<protein>
    <submittedName>
        <fullName evidence="2">Chromate reductase</fullName>
    </submittedName>
</protein>
<evidence type="ECO:0000313" key="2">
    <source>
        <dbReference type="EMBL" id="PRZ41575.1"/>
    </source>
</evidence>